<dbReference type="AlphaFoldDB" id="A0AAV5NL08"/>
<feature type="compositionally biased region" description="Polar residues" evidence="1">
    <location>
        <begin position="136"/>
        <end position="156"/>
    </location>
</feature>
<comment type="caution">
    <text evidence="3">The sequence shown here is derived from an EMBL/GenBank/DDBJ whole genome shotgun (WGS) entry which is preliminary data.</text>
</comment>
<name>A0AAV5NL08_9VIBR</name>
<proteinExistence type="predicted"/>
<evidence type="ECO:0000256" key="1">
    <source>
        <dbReference type="SAM" id="MobiDB-lite"/>
    </source>
</evidence>
<reference evidence="4" key="1">
    <citation type="journal article" date="2019" name="Int. J. Syst. Evol. Microbiol.">
        <title>The Global Catalogue of Microorganisms (GCM) 10K type strain sequencing project: providing services to taxonomists for standard genome sequencing and annotation.</title>
        <authorList>
            <consortium name="The Broad Institute Genomics Platform"/>
            <consortium name="The Broad Institute Genome Sequencing Center for Infectious Disease"/>
            <person name="Wu L."/>
            <person name="Ma J."/>
        </authorList>
    </citation>
    <scope>NUCLEOTIDE SEQUENCE [LARGE SCALE GENOMIC DNA]</scope>
    <source>
        <strain evidence="4">NBRC 15640</strain>
    </source>
</reference>
<accession>A0AAV5NL08</accession>
<evidence type="ECO:0000313" key="4">
    <source>
        <dbReference type="Proteomes" id="UP001156690"/>
    </source>
</evidence>
<keyword evidence="4" id="KW-1185">Reference proteome</keyword>
<keyword evidence="2" id="KW-0732">Signal</keyword>
<gene>
    <name evidence="3" type="ORF">GCM10007932_05930</name>
</gene>
<organism evidence="3 4">
    <name type="scientific">Vibrio penaeicida</name>
    <dbReference type="NCBI Taxonomy" id="104609"/>
    <lineage>
        <taxon>Bacteria</taxon>
        <taxon>Pseudomonadati</taxon>
        <taxon>Pseudomonadota</taxon>
        <taxon>Gammaproteobacteria</taxon>
        <taxon>Vibrionales</taxon>
        <taxon>Vibrionaceae</taxon>
        <taxon>Vibrio</taxon>
    </lineage>
</organism>
<feature type="signal peptide" evidence="2">
    <location>
        <begin position="1"/>
        <end position="21"/>
    </location>
</feature>
<dbReference type="RefSeq" id="WP_126605872.1">
    <property type="nucleotide sequence ID" value="NZ_AP025146.1"/>
</dbReference>
<evidence type="ECO:0000313" key="3">
    <source>
        <dbReference type="EMBL" id="GLQ71233.1"/>
    </source>
</evidence>
<feature type="chain" id="PRO_5043450587" evidence="2">
    <location>
        <begin position="22"/>
        <end position="156"/>
    </location>
</feature>
<evidence type="ECO:0000256" key="2">
    <source>
        <dbReference type="SAM" id="SignalP"/>
    </source>
</evidence>
<sequence length="156" mass="17219">MTNLSIPFIALFLTLSASSLASDATPSLEELKVKALKYDLLRVSPDFVVVGEKILEALNSGKCGVKESVDFWESDLIGDDAEYGDITTVMLAIMETHDVLEHPYYFEKLFKSVKCNGNKWAANFQVQVESKRKNAPGTQSEAAQPSPATDSYHQLI</sequence>
<protein>
    <submittedName>
        <fullName evidence="3">Uncharacterized protein</fullName>
    </submittedName>
</protein>
<dbReference type="EMBL" id="BSNX01000003">
    <property type="protein sequence ID" value="GLQ71233.1"/>
    <property type="molecule type" value="Genomic_DNA"/>
</dbReference>
<dbReference type="Proteomes" id="UP001156690">
    <property type="component" value="Unassembled WGS sequence"/>
</dbReference>
<feature type="region of interest" description="Disordered" evidence="1">
    <location>
        <begin position="131"/>
        <end position="156"/>
    </location>
</feature>